<gene>
    <name evidence="3" type="ORF">K1X13_09725</name>
</gene>
<keyword evidence="2" id="KW-0812">Transmembrane</keyword>
<reference evidence="3 4" key="1">
    <citation type="submission" date="2021-08" db="EMBL/GenBank/DDBJ databases">
        <title>Nocardioides bacterium WL0053 sp. nov., isolated from the sediment.</title>
        <authorList>
            <person name="Wang L."/>
            <person name="Zhang D."/>
            <person name="Zhang A."/>
        </authorList>
    </citation>
    <scope>NUCLEOTIDE SEQUENCE [LARGE SCALE GENOMIC DNA]</scope>
    <source>
        <strain evidence="3 4">WL0053</strain>
    </source>
</reference>
<proteinExistence type="predicted"/>
<dbReference type="RefSeq" id="WP_221024893.1">
    <property type="nucleotide sequence ID" value="NZ_JAIEZQ010000002.1"/>
</dbReference>
<organism evidence="3 4">
    <name type="scientific">Nocardioides jiangsuensis</name>
    <dbReference type="NCBI Taxonomy" id="2866161"/>
    <lineage>
        <taxon>Bacteria</taxon>
        <taxon>Bacillati</taxon>
        <taxon>Actinomycetota</taxon>
        <taxon>Actinomycetes</taxon>
        <taxon>Propionibacteriales</taxon>
        <taxon>Nocardioidaceae</taxon>
        <taxon>Nocardioides</taxon>
    </lineage>
</organism>
<feature type="transmembrane region" description="Helical" evidence="2">
    <location>
        <begin position="46"/>
        <end position="67"/>
    </location>
</feature>
<evidence type="ECO:0000313" key="4">
    <source>
        <dbReference type="Proteomes" id="UP000754710"/>
    </source>
</evidence>
<dbReference type="Pfam" id="PF10067">
    <property type="entry name" value="DUF2306"/>
    <property type="match status" value="1"/>
</dbReference>
<evidence type="ECO:0000256" key="1">
    <source>
        <dbReference type="SAM" id="MobiDB-lite"/>
    </source>
</evidence>
<sequence>MGARRVGWATAAVLAVLVALVASRYLRLDPAAYFPQQRQVYLQREGILLVHVVGGMTALLTGPWQLATRLRRRLLRLHGLTGALYVAGAAAGGCAGLLLAPTAHGGAVSSLGFGALAVGWLATTGVGLRMALTGRYADHRRWMLRSYSLAFAAVTLRLLLGLHSGLEAAGVPVVRFDTAYQAIAWLSWLPQLLLVWWLTSARTSGRRPRRAPTRRPQRRLTRVRRSLSP</sequence>
<dbReference type="EMBL" id="JAIEZQ010000002">
    <property type="protein sequence ID" value="MBY9075097.1"/>
    <property type="molecule type" value="Genomic_DNA"/>
</dbReference>
<accession>A0ABS7RNI5</accession>
<evidence type="ECO:0000256" key="2">
    <source>
        <dbReference type="SAM" id="Phobius"/>
    </source>
</evidence>
<feature type="transmembrane region" description="Helical" evidence="2">
    <location>
        <begin position="79"/>
        <end position="99"/>
    </location>
</feature>
<keyword evidence="4" id="KW-1185">Reference proteome</keyword>
<comment type="caution">
    <text evidence="3">The sequence shown here is derived from an EMBL/GenBank/DDBJ whole genome shotgun (WGS) entry which is preliminary data.</text>
</comment>
<feature type="transmembrane region" description="Helical" evidence="2">
    <location>
        <begin position="144"/>
        <end position="166"/>
    </location>
</feature>
<feature type="transmembrane region" description="Helical" evidence="2">
    <location>
        <begin position="111"/>
        <end position="132"/>
    </location>
</feature>
<protein>
    <submittedName>
        <fullName evidence="3">DUF2306 domain-containing protein</fullName>
    </submittedName>
</protein>
<feature type="transmembrane region" description="Helical" evidence="2">
    <location>
        <begin position="178"/>
        <end position="199"/>
    </location>
</feature>
<name>A0ABS7RNI5_9ACTN</name>
<keyword evidence="2" id="KW-1133">Transmembrane helix</keyword>
<keyword evidence="2" id="KW-0472">Membrane</keyword>
<evidence type="ECO:0000313" key="3">
    <source>
        <dbReference type="EMBL" id="MBY9075097.1"/>
    </source>
</evidence>
<dbReference type="Proteomes" id="UP000754710">
    <property type="component" value="Unassembled WGS sequence"/>
</dbReference>
<dbReference type="InterPro" id="IPR018750">
    <property type="entry name" value="DUF2306_membrane"/>
</dbReference>
<feature type="region of interest" description="Disordered" evidence="1">
    <location>
        <begin position="206"/>
        <end position="229"/>
    </location>
</feature>